<evidence type="ECO:0000256" key="10">
    <source>
        <dbReference type="PROSITE-ProRule" id="PRU10141"/>
    </source>
</evidence>
<evidence type="ECO:0000256" key="8">
    <source>
        <dbReference type="ARBA" id="ARBA00047899"/>
    </source>
</evidence>
<dbReference type="GO" id="GO:0005524">
    <property type="term" value="F:ATP binding"/>
    <property type="evidence" value="ECO:0007669"/>
    <property type="project" value="UniProtKB-UniRule"/>
</dbReference>
<protein>
    <recommendedName>
        <fullName evidence="2">non-specific serine/threonine protein kinase</fullName>
        <ecNumber evidence="2">2.7.11.1</ecNumber>
    </recommendedName>
</protein>
<keyword evidence="6 14" id="KW-0418">Kinase</keyword>
<dbReference type="EMBL" id="JBAMMX010000022">
    <property type="protein sequence ID" value="KAK6918420.1"/>
    <property type="molecule type" value="Genomic_DNA"/>
</dbReference>
<dbReference type="GO" id="GO:0004674">
    <property type="term" value="F:protein serine/threonine kinase activity"/>
    <property type="evidence" value="ECO:0007669"/>
    <property type="project" value="UniProtKB-KW"/>
</dbReference>
<organism evidence="14 15">
    <name type="scientific">Dillenia turbinata</name>
    <dbReference type="NCBI Taxonomy" id="194707"/>
    <lineage>
        <taxon>Eukaryota</taxon>
        <taxon>Viridiplantae</taxon>
        <taxon>Streptophyta</taxon>
        <taxon>Embryophyta</taxon>
        <taxon>Tracheophyta</taxon>
        <taxon>Spermatophyta</taxon>
        <taxon>Magnoliopsida</taxon>
        <taxon>eudicotyledons</taxon>
        <taxon>Gunneridae</taxon>
        <taxon>Pentapetalae</taxon>
        <taxon>Dilleniales</taxon>
        <taxon>Dilleniaceae</taxon>
        <taxon>Dillenia</taxon>
    </lineage>
</organism>
<name>A0AAN8YZZ2_9MAGN</name>
<comment type="caution">
    <text evidence="14">The sequence shown here is derived from an EMBL/GenBank/DDBJ whole genome shotgun (WGS) entry which is preliminary data.</text>
</comment>
<evidence type="ECO:0000256" key="7">
    <source>
        <dbReference type="ARBA" id="ARBA00022840"/>
    </source>
</evidence>
<evidence type="ECO:0000256" key="5">
    <source>
        <dbReference type="ARBA" id="ARBA00022741"/>
    </source>
</evidence>
<evidence type="ECO:0000259" key="13">
    <source>
        <dbReference type="PROSITE" id="PS50011"/>
    </source>
</evidence>
<keyword evidence="4" id="KW-0808">Transferase</keyword>
<dbReference type="PANTHER" id="PTHR24057">
    <property type="entry name" value="GLYCOGEN SYNTHASE KINASE-3 ALPHA"/>
    <property type="match status" value="1"/>
</dbReference>
<evidence type="ECO:0000256" key="4">
    <source>
        <dbReference type="ARBA" id="ARBA00022679"/>
    </source>
</evidence>
<dbReference type="PROSITE" id="PS00108">
    <property type="entry name" value="PROTEIN_KINASE_ST"/>
    <property type="match status" value="1"/>
</dbReference>
<dbReference type="Proteomes" id="UP001370490">
    <property type="component" value="Unassembled WGS sequence"/>
</dbReference>
<evidence type="ECO:0000256" key="3">
    <source>
        <dbReference type="ARBA" id="ARBA00022527"/>
    </source>
</evidence>
<dbReference type="InterPro" id="IPR050591">
    <property type="entry name" value="GSK-3"/>
</dbReference>
<keyword evidence="15" id="KW-1185">Reference proteome</keyword>
<evidence type="ECO:0000256" key="9">
    <source>
        <dbReference type="ARBA" id="ARBA00048679"/>
    </source>
</evidence>
<dbReference type="GO" id="GO:0007165">
    <property type="term" value="P:signal transduction"/>
    <property type="evidence" value="ECO:0007669"/>
    <property type="project" value="TreeGrafter"/>
</dbReference>
<evidence type="ECO:0000256" key="6">
    <source>
        <dbReference type="ARBA" id="ARBA00022777"/>
    </source>
</evidence>
<dbReference type="GO" id="GO:0005634">
    <property type="term" value="C:nucleus"/>
    <property type="evidence" value="ECO:0007669"/>
    <property type="project" value="TreeGrafter"/>
</dbReference>
<dbReference type="InterPro" id="IPR039192">
    <property type="entry name" value="STKc_GSK3"/>
</dbReference>
<dbReference type="FunFam" id="1.10.510.10:FF:000082">
    <property type="entry name" value="Shaggy-related protein kinase kappa"/>
    <property type="match status" value="1"/>
</dbReference>
<proteinExistence type="inferred from homology"/>
<feature type="binding site" evidence="10">
    <location>
        <position position="171"/>
    </location>
    <ligand>
        <name>ATP</name>
        <dbReference type="ChEBI" id="CHEBI:30616"/>
    </ligand>
</feature>
<feature type="compositionally biased region" description="Low complexity" evidence="12">
    <location>
        <begin position="58"/>
        <end position="75"/>
    </location>
</feature>
<dbReference type="CDD" id="cd14137">
    <property type="entry name" value="STKc_GSK3"/>
    <property type="match status" value="1"/>
</dbReference>
<gene>
    <name evidence="14" type="ORF">RJ641_016842</name>
</gene>
<evidence type="ECO:0000256" key="2">
    <source>
        <dbReference type="ARBA" id="ARBA00012513"/>
    </source>
</evidence>
<comment type="similarity">
    <text evidence="1">Belongs to the protein kinase superfamily. CMGC Ser/Thr protein kinase family. GSK-3 subfamily.</text>
</comment>
<dbReference type="Gene3D" id="3.30.200.20">
    <property type="entry name" value="Phosphorylase Kinase, domain 1"/>
    <property type="match status" value="1"/>
</dbReference>
<dbReference type="EC" id="2.7.11.1" evidence="2"/>
<dbReference type="AlphaFoldDB" id="A0AAN8YZZ2"/>
<keyword evidence="5 10" id="KW-0547">Nucleotide-binding</keyword>
<sequence length="470" mass="52992">MNVMRRLKSIASSGRSSFSDHGGDSRTERVKVDQEAERKASGESHTLSRSTAKQEHIASLTQSVASSSTSNMSSVGRTKNPGHDQLHKEMHGMKIRDDKDDHHDDKDMEAAVVNGNGTEAGQVIATTIGGKNGRPKLTISYMAERVVGTGSFGVVFQAKCLETGETVAIKKVLQDKRYKNRELQVMRLLDHPNVVQLKHCFYSTTEKDEVYLNLVLEYVSETVYRVTKHYTRMHQHVPIIYVQLYMYQICRALNYIHNVIGVTHRDIKPQNLLVNPHTHQLKLCDFGSAKMLVRGEPNISYICSRYYRAPELIFGATEYTTAIDLWSAGCVLAELLLGQPLFPGESGVDQLVEIIKILGTPTREEIKCMNPNYSEFKFPQIKAHPWHKVFQKRSPPEAVDLVSRLLQYSPSLRCTALEACAHSFFDDLRNPNACLPNGRPLPPLFNFTPEELSAASPELCDRLIPEHMRK</sequence>
<dbReference type="InterPro" id="IPR017441">
    <property type="entry name" value="Protein_kinase_ATP_BS"/>
</dbReference>
<evidence type="ECO:0000256" key="1">
    <source>
        <dbReference type="ARBA" id="ARBA00005527"/>
    </source>
</evidence>
<dbReference type="PROSITE" id="PS00107">
    <property type="entry name" value="PROTEIN_KINASE_ATP"/>
    <property type="match status" value="1"/>
</dbReference>
<dbReference type="InterPro" id="IPR011009">
    <property type="entry name" value="Kinase-like_dom_sf"/>
</dbReference>
<evidence type="ECO:0000256" key="11">
    <source>
        <dbReference type="RuleBase" id="RU000304"/>
    </source>
</evidence>
<evidence type="ECO:0000313" key="15">
    <source>
        <dbReference type="Proteomes" id="UP001370490"/>
    </source>
</evidence>
<accession>A0AAN8YZZ2</accession>
<dbReference type="SMART" id="SM00220">
    <property type="entry name" value="S_TKc"/>
    <property type="match status" value="1"/>
</dbReference>
<keyword evidence="7 10" id="KW-0067">ATP-binding</keyword>
<evidence type="ECO:0000256" key="12">
    <source>
        <dbReference type="SAM" id="MobiDB-lite"/>
    </source>
</evidence>
<comment type="catalytic activity">
    <reaction evidence="9">
        <text>L-seryl-[protein] + ATP = O-phospho-L-seryl-[protein] + ADP + H(+)</text>
        <dbReference type="Rhea" id="RHEA:17989"/>
        <dbReference type="Rhea" id="RHEA-COMP:9863"/>
        <dbReference type="Rhea" id="RHEA-COMP:11604"/>
        <dbReference type="ChEBI" id="CHEBI:15378"/>
        <dbReference type="ChEBI" id="CHEBI:29999"/>
        <dbReference type="ChEBI" id="CHEBI:30616"/>
        <dbReference type="ChEBI" id="CHEBI:83421"/>
        <dbReference type="ChEBI" id="CHEBI:456216"/>
        <dbReference type="EC" id="2.7.11.1"/>
    </reaction>
</comment>
<dbReference type="InterPro" id="IPR000719">
    <property type="entry name" value="Prot_kinase_dom"/>
</dbReference>
<feature type="region of interest" description="Disordered" evidence="12">
    <location>
        <begin position="1"/>
        <end position="85"/>
    </location>
</feature>
<dbReference type="FunFam" id="3.30.200.20:FF:000009">
    <property type="entry name" value="Glycogen synthase kinase-3 beta"/>
    <property type="match status" value="1"/>
</dbReference>
<evidence type="ECO:0000313" key="14">
    <source>
        <dbReference type="EMBL" id="KAK6918420.1"/>
    </source>
</evidence>
<dbReference type="Gene3D" id="1.10.510.10">
    <property type="entry name" value="Transferase(Phosphotransferase) domain 1"/>
    <property type="match status" value="1"/>
</dbReference>
<dbReference type="PROSITE" id="PS50011">
    <property type="entry name" value="PROTEIN_KINASE_DOM"/>
    <property type="match status" value="1"/>
</dbReference>
<comment type="catalytic activity">
    <reaction evidence="8">
        <text>L-threonyl-[protein] + ATP = O-phospho-L-threonyl-[protein] + ADP + H(+)</text>
        <dbReference type="Rhea" id="RHEA:46608"/>
        <dbReference type="Rhea" id="RHEA-COMP:11060"/>
        <dbReference type="Rhea" id="RHEA-COMP:11605"/>
        <dbReference type="ChEBI" id="CHEBI:15378"/>
        <dbReference type="ChEBI" id="CHEBI:30013"/>
        <dbReference type="ChEBI" id="CHEBI:30616"/>
        <dbReference type="ChEBI" id="CHEBI:61977"/>
        <dbReference type="ChEBI" id="CHEBI:456216"/>
        <dbReference type="EC" id="2.7.11.1"/>
    </reaction>
</comment>
<dbReference type="PANTHER" id="PTHR24057:SF60">
    <property type="entry name" value="SHAGGY-RELATED PROTEIN KINASE THETA"/>
    <property type="match status" value="1"/>
</dbReference>
<dbReference type="InterPro" id="IPR008271">
    <property type="entry name" value="Ser/Thr_kinase_AS"/>
</dbReference>
<dbReference type="SUPFAM" id="SSF56112">
    <property type="entry name" value="Protein kinase-like (PK-like)"/>
    <property type="match status" value="1"/>
</dbReference>
<feature type="compositionally biased region" description="Basic and acidic residues" evidence="12">
    <location>
        <begin position="21"/>
        <end position="42"/>
    </location>
</feature>
<feature type="domain" description="Protein kinase" evidence="13">
    <location>
        <begin position="141"/>
        <end position="425"/>
    </location>
</feature>
<dbReference type="GO" id="GO:0030154">
    <property type="term" value="P:cell differentiation"/>
    <property type="evidence" value="ECO:0007669"/>
    <property type="project" value="TreeGrafter"/>
</dbReference>
<keyword evidence="3 11" id="KW-0723">Serine/threonine-protein kinase</keyword>
<reference evidence="14 15" key="1">
    <citation type="submission" date="2023-12" db="EMBL/GenBank/DDBJ databases">
        <title>A high-quality genome assembly for Dillenia turbinata (Dilleniales).</title>
        <authorList>
            <person name="Chanderbali A."/>
        </authorList>
    </citation>
    <scope>NUCLEOTIDE SEQUENCE [LARGE SCALE GENOMIC DNA]</scope>
    <source>
        <strain evidence="14">LSX21</strain>
        <tissue evidence="14">Leaf</tissue>
    </source>
</reference>
<dbReference type="GO" id="GO:0005737">
    <property type="term" value="C:cytoplasm"/>
    <property type="evidence" value="ECO:0007669"/>
    <property type="project" value="TreeGrafter"/>
</dbReference>
<feature type="compositionally biased region" description="Polar residues" evidence="12">
    <location>
        <begin position="10"/>
        <end position="19"/>
    </location>
</feature>
<dbReference type="Pfam" id="PF00069">
    <property type="entry name" value="Pkinase"/>
    <property type="match status" value="1"/>
</dbReference>